<dbReference type="InterPro" id="IPR013752">
    <property type="entry name" value="KPA_reductase"/>
</dbReference>
<keyword evidence="6 10" id="KW-0521">NADP</keyword>
<organism evidence="13 14">
    <name type="scientific">Zobellella aerophila</name>
    <dbReference type="NCBI Taxonomy" id="870480"/>
    <lineage>
        <taxon>Bacteria</taxon>
        <taxon>Pseudomonadati</taxon>
        <taxon>Pseudomonadota</taxon>
        <taxon>Gammaproteobacteria</taxon>
        <taxon>Aeromonadales</taxon>
        <taxon>Aeromonadaceae</taxon>
        <taxon>Zobellella</taxon>
    </lineage>
</organism>
<proteinExistence type="inferred from homology"/>
<evidence type="ECO:0000256" key="7">
    <source>
        <dbReference type="ARBA" id="ARBA00023002"/>
    </source>
</evidence>
<dbReference type="NCBIfam" id="TIGR00745">
    <property type="entry name" value="apbA_panE"/>
    <property type="match status" value="1"/>
</dbReference>
<dbReference type="Proteomes" id="UP001500795">
    <property type="component" value="Unassembled WGS sequence"/>
</dbReference>
<name>A0ABP6VP72_9GAMM</name>
<keyword evidence="14" id="KW-1185">Reference proteome</keyword>
<sequence>MSEWAILGAGALGCVFAGLLRQQGHPVSLLLSERHRGHLHPSLELITLGGHHELIHTRPLFAEQASQLSHLLVTTKAYQVVGALQGLRGLPASCPIILLHNGMGVTDAVRTLFPDNPILVGVTSHGAMKESEWLIRHTGKGETWIGPANDAAHDFQHLCHPLTTAFGHAQWSEDIHALQRQKLAVNAVINPLTARYGVHNGDLLEPRFFEVLEQLTEEVHQVMLRLGETETLELFKRRLHRVMELTATNYSSMHQDLAHGRPTEIDYITGYILGQASRHQLPAPVCQQLYQEIVKRSSDKGRY</sequence>
<evidence type="ECO:0000313" key="13">
    <source>
        <dbReference type="EMBL" id="GAA3536847.1"/>
    </source>
</evidence>
<feature type="domain" description="Ketopantoate reductase N-terminal" evidence="11">
    <location>
        <begin position="4"/>
        <end position="149"/>
    </location>
</feature>
<dbReference type="PANTHER" id="PTHR43765:SF2">
    <property type="entry name" value="2-DEHYDROPANTOATE 2-REDUCTASE"/>
    <property type="match status" value="1"/>
</dbReference>
<comment type="similarity">
    <text evidence="2 10">Belongs to the ketopantoate reductase family.</text>
</comment>
<dbReference type="InterPro" id="IPR050838">
    <property type="entry name" value="Ketopantoate_reductase"/>
</dbReference>
<dbReference type="InterPro" id="IPR013332">
    <property type="entry name" value="KPR_N"/>
</dbReference>
<accession>A0ABP6VP72</accession>
<keyword evidence="7 10" id="KW-0560">Oxidoreductase</keyword>
<comment type="caution">
    <text evidence="13">The sequence shown here is derived from an EMBL/GenBank/DDBJ whole genome shotgun (WGS) entry which is preliminary data.</text>
</comment>
<keyword evidence="5 10" id="KW-0566">Pantothenate biosynthesis</keyword>
<evidence type="ECO:0000256" key="4">
    <source>
        <dbReference type="ARBA" id="ARBA00019465"/>
    </source>
</evidence>
<dbReference type="EC" id="1.1.1.169" evidence="3 10"/>
<evidence type="ECO:0000259" key="11">
    <source>
        <dbReference type="Pfam" id="PF02558"/>
    </source>
</evidence>
<dbReference type="InterPro" id="IPR036291">
    <property type="entry name" value="NAD(P)-bd_dom_sf"/>
</dbReference>
<evidence type="ECO:0000256" key="9">
    <source>
        <dbReference type="ARBA" id="ARBA00048793"/>
    </source>
</evidence>
<comment type="function">
    <text evidence="10">Catalyzes the NADPH-dependent reduction of ketopantoate into pantoic acid.</text>
</comment>
<reference evidence="14" key="1">
    <citation type="journal article" date="2019" name="Int. J. Syst. Evol. Microbiol.">
        <title>The Global Catalogue of Microorganisms (GCM) 10K type strain sequencing project: providing services to taxonomists for standard genome sequencing and annotation.</title>
        <authorList>
            <consortium name="The Broad Institute Genomics Platform"/>
            <consortium name="The Broad Institute Genome Sequencing Center for Infectious Disease"/>
            <person name="Wu L."/>
            <person name="Ma J."/>
        </authorList>
    </citation>
    <scope>NUCLEOTIDE SEQUENCE [LARGE SCALE GENOMIC DNA]</scope>
    <source>
        <strain evidence="14">JCM 17110</strain>
    </source>
</reference>
<dbReference type="Gene3D" id="3.40.50.720">
    <property type="entry name" value="NAD(P)-binding Rossmann-like Domain"/>
    <property type="match status" value="1"/>
</dbReference>
<dbReference type="Pfam" id="PF08546">
    <property type="entry name" value="ApbA_C"/>
    <property type="match status" value="1"/>
</dbReference>
<evidence type="ECO:0000256" key="3">
    <source>
        <dbReference type="ARBA" id="ARBA00013014"/>
    </source>
</evidence>
<dbReference type="Pfam" id="PF02558">
    <property type="entry name" value="ApbA"/>
    <property type="match status" value="1"/>
</dbReference>
<evidence type="ECO:0000256" key="6">
    <source>
        <dbReference type="ARBA" id="ARBA00022857"/>
    </source>
</evidence>
<dbReference type="SUPFAM" id="SSF51735">
    <property type="entry name" value="NAD(P)-binding Rossmann-fold domains"/>
    <property type="match status" value="1"/>
</dbReference>
<dbReference type="PANTHER" id="PTHR43765">
    <property type="entry name" value="2-DEHYDROPANTOATE 2-REDUCTASE-RELATED"/>
    <property type="match status" value="1"/>
</dbReference>
<evidence type="ECO:0000313" key="14">
    <source>
        <dbReference type="Proteomes" id="UP001500795"/>
    </source>
</evidence>
<evidence type="ECO:0000256" key="2">
    <source>
        <dbReference type="ARBA" id="ARBA00007870"/>
    </source>
</evidence>
<evidence type="ECO:0000256" key="10">
    <source>
        <dbReference type="RuleBase" id="RU362068"/>
    </source>
</evidence>
<dbReference type="InterPro" id="IPR003710">
    <property type="entry name" value="ApbA"/>
</dbReference>
<feature type="domain" description="Ketopantoate reductase C-terminal" evidence="12">
    <location>
        <begin position="174"/>
        <end position="293"/>
    </location>
</feature>
<evidence type="ECO:0000259" key="12">
    <source>
        <dbReference type="Pfam" id="PF08546"/>
    </source>
</evidence>
<dbReference type="EMBL" id="BAABCX010000002">
    <property type="protein sequence ID" value="GAA3536847.1"/>
    <property type="molecule type" value="Genomic_DNA"/>
</dbReference>
<evidence type="ECO:0000256" key="1">
    <source>
        <dbReference type="ARBA" id="ARBA00004994"/>
    </source>
</evidence>
<dbReference type="Gene3D" id="1.10.1040.10">
    <property type="entry name" value="N-(1-d-carboxylethyl)-l-norvaline Dehydrogenase, domain 2"/>
    <property type="match status" value="1"/>
</dbReference>
<comment type="catalytic activity">
    <reaction evidence="9 10">
        <text>(R)-pantoate + NADP(+) = 2-dehydropantoate + NADPH + H(+)</text>
        <dbReference type="Rhea" id="RHEA:16233"/>
        <dbReference type="ChEBI" id="CHEBI:11561"/>
        <dbReference type="ChEBI" id="CHEBI:15378"/>
        <dbReference type="ChEBI" id="CHEBI:15980"/>
        <dbReference type="ChEBI" id="CHEBI:57783"/>
        <dbReference type="ChEBI" id="CHEBI:58349"/>
        <dbReference type="EC" id="1.1.1.169"/>
    </reaction>
</comment>
<evidence type="ECO:0000256" key="8">
    <source>
        <dbReference type="ARBA" id="ARBA00032024"/>
    </source>
</evidence>
<dbReference type="InterPro" id="IPR013328">
    <property type="entry name" value="6PGD_dom2"/>
</dbReference>
<dbReference type="InterPro" id="IPR008927">
    <property type="entry name" value="6-PGluconate_DH-like_C_sf"/>
</dbReference>
<dbReference type="SUPFAM" id="SSF48179">
    <property type="entry name" value="6-phosphogluconate dehydrogenase C-terminal domain-like"/>
    <property type="match status" value="1"/>
</dbReference>
<comment type="pathway">
    <text evidence="1 10">Cofactor biosynthesis; (R)-pantothenate biosynthesis; (R)-pantoate from 3-methyl-2-oxobutanoate: step 2/2.</text>
</comment>
<dbReference type="RefSeq" id="WP_344956617.1">
    <property type="nucleotide sequence ID" value="NZ_BAABCX010000002.1"/>
</dbReference>
<protein>
    <recommendedName>
        <fullName evidence="4 10">2-dehydropantoate 2-reductase</fullName>
        <ecNumber evidence="3 10">1.1.1.169</ecNumber>
    </recommendedName>
    <alternativeName>
        <fullName evidence="8 10">Ketopantoate reductase</fullName>
    </alternativeName>
</protein>
<evidence type="ECO:0000256" key="5">
    <source>
        <dbReference type="ARBA" id="ARBA00022655"/>
    </source>
</evidence>
<gene>
    <name evidence="13" type="ORF">GCM10022394_15580</name>
</gene>